<evidence type="ECO:0000313" key="3">
    <source>
        <dbReference type="EMBL" id="OHX66903.1"/>
    </source>
</evidence>
<gene>
    <name evidence="3" type="ORF">NH26_11335</name>
</gene>
<dbReference type="STRING" id="915059.NH26_11335"/>
<dbReference type="GO" id="GO:0005829">
    <property type="term" value="C:cytosol"/>
    <property type="evidence" value="ECO:0007669"/>
    <property type="project" value="TreeGrafter"/>
</dbReference>
<dbReference type="EMBL" id="JRYR02000001">
    <property type="protein sequence ID" value="OHX66903.1"/>
    <property type="molecule type" value="Genomic_DNA"/>
</dbReference>
<evidence type="ECO:0000313" key="4">
    <source>
        <dbReference type="Proteomes" id="UP000179797"/>
    </source>
</evidence>
<dbReference type="CDD" id="cd03789">
    <property type="entry name" value="GT9_LPS_heptosyltransferase"/>
    <property type="match status" value="1"/>
</dbReference>
<evidence type="ECO:0000256" key="2">
    <source>
        <dbReference type="ARBA" id="ARBA00022679"/>
    </source>
</evidence>
<proteinExistence type="predicted"/>
<dbReference type="InterPro" id="IPR051199">
    <property type="entry name" value="LPS_LOS_Heptosyltrfase"/>
</dbReference>
<keyword evidence="2" id="KW-0808">Transferase</keyword>
<comment type="caution">
    <text evidence="3">The sequence shown here is derived from an EMBL/GenBank/DDBJ whole genome shotgun (WGS) entry which is preliminary data.</text>
</comment>
<dbReference type="RefSeq" id="WP_044223092.1">
    <property type="nucleotide sequence ID" value="NZ_JRYR02000001.1"/>
</dbReference>
<evidence type="ECO:0008006" key="5">
    <source>
        <dbReference type="Google" id="ProtNLM"/>
    </source>
</evidence>
<dbReference type="AlphaFoldDB" id="A0A1S1Z146"/>
<protein>
    <recommendedName>
        <fullName evidence="5">Glycosyl transferase</fullName>
    </recommendedName>
</protein>
<dbReference type="OrthoDB" id="9768048at2"/>
<dbReference type="Gene3D" id="3.40.50.2000">
    <property type="entry name" value="Glycogen Phosphorylase B"/>
    <property type="match status" value="2"/>
</dbReference>
<keyword evidence="1" id="KW-0328">Glycosyltransferase</keyword>
<dbReference type="GO" id="GO:0009244">
    <property type="term" value="P:lipopolysaccharide core region biosynthetic process"/>
    <property type="evidence" value="ECO:0007669"/>
    <property type="project" value="TreeGrafter"/>
</dbReference>
<reference evidence="3 4" key="1">
    <citation type="journal article" date="2012" name="Int. J. Syst. Evol. Microbiol.">
        <title>Flammeovirga pacifica sp. nov., isolated from deep-sea sediment.</title>
        <authorList>
            <person name="Xu H."/>
            <person name="Fu Y."/>
            <person name="Yang N."/>
            <person name="Ding Z."/>
            <person name="Lai Q."/>
            <person name="Zeng R."/>
        </authorList>
    </citation>
    <scope>NUCLEOTIDE SEQUENCE [LARGE SCALE GENOMIC DNA]</scope>
    <source>
        <strain evidence="4">DSM 24597 / LMG 26175 / WPAGA1</strain>
    </source>
</reference>
<accession>A0A1S1Z146</accession>
<dbReference type="Proteomes" id="UP000179797">
    <property type="component" value="Unassembled WGS sequence"/>
</dbReference>
<organism evidence="3 4">
    <name type="scientific">Flammeovirga pacifica</name>
    <dbReference type="NCBI Taxonomy" id="915059"/>
    <lineage>
        <taxon>Bacteria</taxon>
        <taxon>Pseudomonadati</taxon>
        <taxon>Bacteroidota</taxon>
        <taxon>Cytophagia</taxon>
        <taxon>Cytophagales</taxon>
        <taxon>Flammeovirgaceae</taxon>
        <taxon>Flammeovirga</taxon>
    </lineage>
</organism>
<evidence type="ECO:0000256" key="1">
    <source>
        <dbReference type="ARBA" id="ARBA00022676"/>
    </source>
</evidence>
<keyword evidence="4" id="KW-1185">Reference proteome</keyword>
<dbReference type="PANTHER" id="PTHR30160">
    <property type="entry name" value="TETRAACYLDISACCHARIDE 4'-KINASE-RELATED"/>
    <property type="match status" value="1"/>
</dbReference>
<dbReference type="PANTHER" id="PTHR30160:SF22">
    <property type="entry name" value="LIPOPOLYSACCHARIDE CORE BIOSYNTHESIS PROTEIN"/>
    <property type="match status" value="1"/>
</dbReference>
<dbReference type="Pfam" id="PF01075">
    <property type="entry name" value="Glyco_transf_9"/>
    <property type="match status" value="1"/>
</dbReference>
<dbReference type="GO" id="GO:0008713">
    <property type="term" value="F:ADP-heptose-lipopolysaccharide heptosyltransferase activity"/>
    <property type="evidence" value="ECO:0007669"/>
    <property type="project" value="TreeGrafter"/>
</dbReference>
<dbReference type="InterPro" id="IPR002201">
    <property type="entry name" value="Glyco_trans_9"/>
</dbReference>
<name>A0A1S1Z146_FLAPC</name>
<dbReference type="SUPFAM" id="SSF53756">
    <property type="entry name" value="UDP-Glycosyltransferase/glycogen phosphorylase"/>
    <property type="match status" value="1"/>
</dbReference>
<sequence length="347" mass="38464">MSKKILAFRFSAMGDVAMTVPVLKEVLRQNPDTEIVMVSRPFLKPFFDNIPRLTFFGADLNGEHNGFKGLRKLYKTLQAQGPFLAVADIHSVLRTFILDALFQTSGTKVVRIDKGRKGKKQLIKSKGKVMQPLKAMPERYADVFRKIGLSVELPNQLPEKISDALNLAELELLGGKDQSWIGIAPFAQHKGKAWGEEKAVALAQLLQEKENAKVIFFGGPGKESELLDQCVEKVPGSINLAGKIKLKEELDIIEHLDVMVSMDSANMHMSSLRGTPVVSVWGATHHYAGFMGYGQDLNNIVEISTNELTCRPCSVFGNKPCFREDYACLEGVTPEMVYHKVSGILSK</sequence>